<organism evidence="1 2">
    <name type="scientific">Cetraspora pellucida</name>
    <dbReference type="NCBI Taxonomy" id="1433469"/>
    <lineage>
        <taxon>Eukaryota</taxon>
        <taxon>Fungi</taxon>
        <taxon>Fungi incertae sedis</taxon>
        <taxon>Mucoromycota</taxon>
        <taxon>Glomeromycotina</taxon>
        <taxon>Glomeromycetes</taxon>
        <taxon>Diversisporales</taxon>
        <taxon>Gigasporaceae</taxon>
        <taxon>Cetraspora</taxon>
    </lineage>
</organism>
<accession>A0ACA9LE18</accession>
<reference evidence="1" key="1">
    <citation type="submission" date="2021-06" db="EMBL/GenBank/DDBJ databases">
        <authorList>
            <person name="Kallberg Y."/>
            <person name="Tangrot J."/>
            <person name="Rosling A."/>
        </authorList>
    </citation>
    <scope>NUCLEOTIDE SEQUENCE</scope>
    <source>
        <strain evidence="1">28 12/20/2015</strain>
    </source>
</reference>
<dbReference type="EMBL" id="CAJVPW010003404">
    <property type="protein sequence ID" value="CAG8523485.1"/>
    <property type="molecule type" value="Genomic_DNA"/>
</dbReference>
<comment type="caution">
    <text evidence="1">The sequence shown here is derived from an EMBL/GenBank/DDBJ whole genome shotgun (WGS) entry which is preliminary data.</text>
</comment>
<evidence type="ECO:0000313" key="2">
    <source>
        <dbReference type="Proteomes" id="UP000789366"/>
    </source>
</evidence>
<feature type="non-terminal residue" evidence="1">
    <location>
        <position position="1"/>
    </location>
</feature>
<dbReference type="Proteomes" id="UP000789366">
    <property type="component" value="Unassembled WGS sequence"/>
</dbReference>
<gene>
    <name evidence="1" type="ORF">SPELUC_LOCUS4041</name>
</gene>
<name>A0ACA9LE18_9GLOM</name>
<protein>
    <submittedName>
        <fullName evidence="1">14570_t:CDS:1</fullName>
    </submittedName>
</protein>
<evidence type="ECO:0000313" key="1">
    <source>
        <dbReference type="EMBL" id="CAG8523485.1"/>
    </source>
</evidence>
<keyword evidence="2" id="KW-1185">Reference proteome</keyword>
<sequence length="39" mass="4571">VGKNGYSFTGFDLVRILIGFQYDIQFCMTVKSILKNYQY</sequence>
<proteinExistence type="predicted"/>